<reference evidence="2" key="1">
    <citation type="submission" date="2019-08" db="EMBL/GenBank/DDBJ databases">
        <authorList>
            <person name="Kucharzyk K."/>
            <person name="Murdoch R.W."/>
            <person name="Higgins S."/>
            <person name="Loffler F."/>
        </authorList>
    </citation>
    <scope>NUCLEOTIDE SEQUENCE</scope>
</reference>
<evidence type="ECO:0000313" key="2">
    <source>
        <dbReference type="EMBL" id="MPM23503.1"/>
    </source>
</evidence>
<accession>A0A644YAA7</accession>
<feature type="compositionally biased region" description="Basic and acidic residues" evidence="1">
    <location>
        <begin position="53"/>
        <end position="63"/>
    </location>
</feature>
<feature type="compositionally biased region" description="Gly residues" evidence="1">
    <location>
        <begin position="69"/>
        <end position="78"/>
    </location>
</feature>
<feature type="region of interest" description="Disordered" evidence="1">
    <location>
        <begin position="53"/>
        <end position="78"/>
    </location>
</feature>
<gene>
    <name evidence="2" type="ORF">SDC9_69977</name>
</gene>
<evidence type="ECO:0000256" key="1">
    <source>
        <dbReference type="SAM" id="MobiDB-lite"/>
    </source>
</evidence>
<organism evidence="2">
    <name type="scientific">bioreactor metagenome</name>
    <dbReference type="NCBI Taxonomy" id="1076179"/>
    <lineage>
        <taxon>unclassified sequences</taxon>
        <taxon>metagenomes</taxon>
        <taxon>ecological metagenomes</taxon>
    </lineage>
</organism>
<evidence type="ECO:0008006" key="3">
    <source>
        <dbReference type="Google" id="ProtNLM"/>
    </source>
</evidence>
<name>A0A644YAA7_9ZZZZ</name>
<comment type="caution">
    <text evidence="2">The sequence shown here is derived from an EMBL/GenBank/DDBJ whole genome shotgun (WGS) entry which is preliminary data.</text>
</comment>
<protein>
    <recommendedName>
        <fullName evidence="3">Gamma-glutamylcyclotransferase</fullName>
    </recommendedName>
</protein>
<dbReference type="AlphaFoldDB" id="A0A644YAA7"/>
<sequence>MPDHFFATRFCDRCHCSLAGKSRRMSRFNTDCLCSECAEAERRHPDYRKAADAELEAERRGDRNFPGVGWPGGSGRLK</sequence>
<proteinExistence type="predicted"/>
<dbReference type="EMBL" id="VSSQ01004046">
    <property type="protein sequence ID" value="MPM23503.1"/>
    <property type="molecule type" value="Genomic_DNA"/>
</dbReference>